<dbReference type="Proteomes" id="UP000030765">
    <property type="component" value="Unassembled WGS sequence"/>
</dbReference>
<dbReference type="EMBL" id="KE524276">
    <property type="protein sequence ID" value="KFB35192.1"/>
    <property type="molecule type" value="Genomic_DNA"/>
</dbReference>
<organism evidence="2">
    <name type="scientific">Anopheles sinensis</name>
    <name type="common">Mosquito</name>
    <dbReference type="NCBI Taxonomy" id="74873"/>
    <lineage>
        <taxon>Eukaryota</taxon>
        <taxon>Metazoa</taxon>
        <taxon>Ecdysozoa</taxon>
        <taxon>Arthropoda</taxon>
        <taxon>Hexapoda</taxon>
        <taxon>Insecta</taxon>
        <taxon>Pterygota</taxon>
        <taxon>Neoptera</taxon>
        <taxon>Endopterygota</taxon>
        <taxon>Diptera</taxon>
        <taxon>Nematocera</taxon>
        <taxon>Culicoidea</taxon>
        <taxon>Culicidae</taxon>
        <taxon>Anophelinae</taxon>
        <taxon>Anopheles</taxon>
    </lineage>
</organism>
<reference evidence="3" key="2">
    <citation type="submission" date="2020-05" db="UniProtKB">
        <authorList>
            <consortium name="EnsemblMetazoa"/>
        </authorList>
    </citation>
    <scope>IDENTIFICATION</scope>
</reference>
<keyword evidence="4" id="KW-1185">Reference proteome</keyword>
<proteinExistence type="predicted"/>
<gene>
    <name evidence="2" type="ORF">ZHAS_00001188</name>
</gene>
<feature type="region of interest" description="Disordered" evidence="1">
    <location>
        <begin position="1"/>
        <end position="22"/>
    </location>
</feature>
<feature type="region of interest" description="Disordered" evidence="1">
    <location>
        <begin position="57"/>
        <end position="112"/>
    </location>
</feature>
<evidence type="ECO:0000313" key="4">
    <source>
        <dbReference type="Proteomes" id="UP000030765"/>
    </source>
</evidence>
<dbReference type="VEuPathDB" id="VectorBase:ASIC001188"/>
<evidence type="ECO:0000256" key="1">
    <source>
        <dbReference type="SAM" id="MobiDB-lite"/>
    </source>
</evidence>
<reference evidence="2 4" key="1">
    <citation type="journal article" date="2014" name="BMC Genomics">
        <title>Genome sequence of Anopheles sinensis provides insight into genetics basis of mosquito competence for malaria parasites.</title>
        <authorList>
            <person name="Zhou D."/>
            <person name="Zhang D."/>
            <person name="Ding G."/>
            <person name="Shi L."/>
            <person name="Hou Q."/>
            <person name="Ye Y."/>
            <person name="Xu Y."/>
            <person name="Zhou H."/>
            <person name="Xiong C."/>
            <person name="Li S."/>
            <person name="Yu J."/>
            <person name="Hong S."/>
            <person name="Yu X."/>
            <person name="Zou P."/>
            <person name="Chen C."/>
            <person name="Chang X."/>
            <person name="Wang W."/>
            <person name="Lv Y."/>
            <person name="Sun Y."/>
            <person name="Ma L."/>
            <person name="Shen B."/>
            <person name="Zhu C."/>
        </authorList>
    </citation>
    <scope>NUCLEOTIDE SEQUENCE [LARGE SCALE GENOMIC DNA]</scope>
</reference>
<name>A0A084VB48_ANOSI</name>
<dbReference type="AlphaFoldDB" id="A0A084VB48"/>
<evidence type="ECO:0000313" key="3">
    <source>
        <dbReference type="EnsemblMetazoa" id="ASIC001188-PA"/>
    </source>
</evidence>
<evidence type="ECO:0000313" key="2">
    <source>
        <dbReference type="EMBL" id="KFB35192.1"/>
    </source>
</evidence>
<feature type="compositionally biased region" description="Basic and acidic residues" evidence="1">
    <location>
        <begin position="65"/>
        <end position="76"/>
    </location>
</feature>
<dbReference type="EMBL" id="ATLV01005280">
    <property type="status" value="NOT_ANNOTATED_CDS"/>
    <property type="molecule type" value="Genomic_DNA"/>
</dbReference>
<protein>
    <submittedName>
        <fullName evidence="2 3">Uncharacterized protein</fullName>
    </submittedName>
</protein>
<feature type="compositionally biased region" description="Basic residues" evidence="1">
    <location>
        <begin position="86"/>
        <end position="97"/>
    </location>
</feature>
<dbReference type="EnsemblMetazoa" id="ASIC001188-RA">
    <property type="protein sequence ID" value="ASIC001188-PA"/>
    <property type="gene ID" value="ASIC001188"/>
</dbReference>
<sequence>MNRLNPEPFNPKHRGEIKEAQRLISFPQFRRVPAKNKENPKDAVDNGLKCASSQVEKLQSGTKAMHNDRNGLREKYTGTNSVRGRTNPRRKAKSHWKNGKENSARYAAVKVP</sequence>
<accession>A0A084VB48</accession>